<accession>A0A7W6MEL3</accession>
<dbReference type="Proteomes" id="UP000524492">
    <property type="component" value="Unassembled WGS sequence"/>
</dbReference>
<keyword evidence="2" id="KW-1185">Reference proteome</keyword>
<name>A0A7W6MEL3_9HYPH</name>
<dbReference type="AlphaFoldDB" id="A0A7W6MEL3"/>
<evidence type="ECO:0000313" key="2">
    <source>
        <dbReference type="Proteomes" id="UP000524492"/>
    </source>
</evidence>
<proteinExistence type="predicted"/>
<protein>
    <submittedName>
        <fullName evidence="1">Uncharacterized protein</fullName>
    </submittedName>
</protein>
<sequence>MTYRPARLQTPKGRCNTFNICIGPKIGPMQILKRTDSTFLSLEMPISGV</sequence>
<comment type="caution">
    <text evidence="1">The sequence shown here is derived from an EMBL/GenBank/DDBJ whole genome shotgun (WGS) entry which is preliminary data.</text>
</comment>
<reference evidence="1 2" key="1">
    <citation type="submission" date="2020-08" db="EMBL/GenBank/DDBJ databases">
        <title>Genomic Encyclopedia of Type Strains, Phase IV (KMG-V): Genome sequencing to study the core and pangenomes of soil and plant-associated prokaryotes.</title>
        <authorList>
            <person name="Whitman W."/>
        </authorList>
    </citation>
    <scope>NUCLEOTIDE SEQUENCE [LARGE SCALE GENOMIC DNA]</scope>
    <source>
        <strain evidence="1 2">SEMIA 4074</strain>
    </source>
</reference>
<dbReference type="EMBL" id="JACIFV010000003">
    <property type="protein sequence ID" value="MBB4191077.1"/>
    <property type="molecule type" value="Genomic_DNA"/>
</dbReference>
<evidence type="ECO:0000313" key="1">
    <source>
        <dbReference type="EMBL" id="MBB4191077.1"/>
    </source>
</evidence>
<gene>
    <name evidence="1" type="ORF">GGD53_001218</name>
</gene>
<organism evidence="1 2">
    <name type="scientific">Rhizobium aethiopicum</name>
    <dbReference type="NCBI Taxonomy" id="1138170"/>
    <lineage>
        <taxon>Bacteria</taxon>
        <taxon>Pseudomonadati</taxon>
        <taxon>Pseudomonadota</taxon>
        <taxon>Alphaproteobacteria</taxon>
        <taxon>Hyphomicrobiales</taxon>
        <taxon>Rhizobiaceae</taxon>
        <taxon>Rhizobium/Agrobacterium group</taxon>
        <taxon>Rhizobium</taxon>
    </lineage>
</organism>